<sequence length="221" mass="24160">MADLPPSGSVPKSKLYTRTGDKGKSSLYSGARAPKSSLVFSVLGDIDELNSSIGIAHHYCRATQNGLHEQLEEVQCRLLEIGSSIATPPDSSSEAKTAATRFDGAWVAKLEQAIDVLDHDQWAEQPYDIVPIYQALPPLKNFILPSGGQSAVFLHQCRSICRRAERSLVHLAEQSHGEPAILQYVNRLGDYLFAAARFAAQHDQLPETIFKSGQPVPQNPL</sequence>
<dbReference type="InterPro" id="IPR029499">
    <property type="entry name" value="PduO-typ"/>
</dbReference>
<accession>A0A9W8B8A2</accession>
<evidence type="ECO:0000256" key="5">
    <source>
        <dbReference type="ARBA" id="ARBA00022840"/>
    </source>
</evidence>
<evidence type="ECO:0000256" key="10">
    <source>
        <dbReference type="RuleBase" id="RU366026"/>
    </source>
</evidence>
<evidence type="ECO:0000256" key="7">
    <source>
        <dbReference type="ARBA" id="ARBA00056747"/>
    </source>
</evidence>
<comment type="catalytic activity">
    <reaction evidence="6">
        <text>cob(I)alamin-[corrinoid adenosyltransferase] + ATP = apo-[corrinoid adenosyltransferase] + adenosylcob(III)alamin + triphosphate</text>
        <dbReference type="Rhea" id="RHEA:56796"/>
        <dbReference type="Rhea" id="RHEA-COMP:14743"/>
        <dbReference type="Rhea" id="RHEA-COMP:14744"/>
        <dbReference type="ChEBI" id="CHEBI:18036"/>
        <dbReference type="ChEBI" id="CHEBI:18408"/>
        <dbReference type="ChEBI" id="CHEBI:30616"/>
        <dbReference type="ChEBI" id="CHEBI:60488"/>
        <dbReference type="ChEBI" id="CHEBI:83228"/>
    </reaction>
    <physiologicalReaction direction="left-to-right" evidence="6">
        <dbReference type="Rhea" id="RHEA:56797"/>
    </physiologicalReaction>
</comment>
<reference evidence="13" key="1">
    <citation type="submission" date="2022-07" db="EMBL/GenBank/DDBJ databases">
        <title>Phylogenomic reconstructions and comparative analyses of Kickxellomycotina fungi.</title>
        <authorList>
            <person name="Reynolds N.K."/>
            <person name="Stajich J.E."/>
            <person name="Barry K."/>
            <person name="Grigoriev I.V."/>
            <person name="Crous P."/>
            <person name="Smith M.E."/>
        </authorList>
    </citation>
    <scope>NUCLEOTIDE SEQUENCE</scope>
    <source>
        <strain evidence="13">RSA 567</strain>
    </source>
</reference>
<evidence type="ECO:0000256" key="11">
    <source>
        <dbReference type="SAM" id="MobiDB-lite"/>
    </source>
</evidence>
<dbReference type="SUPFAM" id="SSF89028">
    <property type="entry name" value="Cobalamin adenosyltransferase-like"/>
    <property type="match status" value="1"/>
</dbReference>
<evidence type="ECO:0000259" key="12">
    <source>
        <dbReference type="Pfam" id="PF01923"/>
    </source>
</evidence>
<evidence type="ECO:0000256" key="4">
    <source>
        <dbReference type="ARBA" id="ARBA00022741"/>
    </source>
</evidence>
<name>A0A9W8B8A2_9FUNG</name>
<feature type="domain" description="Cobalamin adenosyltransferase-like" evidence="12">
    <location>
        <begin position="15"/>
        <end position="199"/>
    </location>
</feature>
<dbReference type="GO" id="GO:0005524">
    <property type="term" value="F:ATP binding"/>
    <property type="evidence" value="ECO:0007669"/>
    <property type="project" value="UniProtKB-UniRule"/>
</dbReference>
<protein>
    <recommendedName>
        <fullName evidence="8">Corrinoid adenosyltransferase MMAB</fullName>
    </recommendedName>
    <alternativeName>
        <fullName evidence="9">ATP:co(I)rrinoid adenosyltransferase MMAB</fullName>
    </alternativeName>
</protein>
<dbReference type="AlphaFoldDB" id="A0A9W8B8A2"/>
<comment type="function">
    <text evidence="7">Converts cob(I)alamin to adenosylcobalamin (adenosylcob(III)alamin), a coenzyme for methylmalonyl-CoA mutase, therefore participates in the final step of the vitamin B12 conversion. Generates adenosylcobalamin (AdoCbl) and directly delivers the cofactor to MUT in a transfer that is stimulated by ATP-binding to MMAB and gated by MMAA.</text>
</comment>
<feature type="region of interest" description="Disordered" evidence="11">
    <location>
        <begin position="1"/>
        <end position="29"/>
    </location>
</feature>
<dbReference type="InterPro" id="IPR036451">
    <property type="entry name" value="CblAdoTrfase-like_sf"/>
</dbReference>
<evidence type="ECO:0000256" key="1">
    <source>
        <dbReference type="ARBA" id="ARBA00007487"/>
    </source>
</evidence>
<comment type="similarity">
    <text evidence="1 10">Belongs to the Cob(I)alamin adenosyltransferase family.</text>
</comment>
<dbReference type="Pfam" id="PF01923">
    <property type="entry name" value="Cob_adeno_trans"/>
    <property type="match status" value="1"/>
</dbReference>
<dbReference type="Proteomes" id="UP001151582">
    <property type="component" value="Unassembled WGS sequence"/>
</dbReference>
<dbReference type="GO" id="GO:0009235">
    <property type="term" value="P:cobalamin metabolic process"/>
    <property type="evidence" value="ECO:0007669"/>
    <property type="project" value="UniProtKB-ARBA"/>
</dbReference>
<organism evidence="13 14">
    <name type="scientific">Dimargaris verticillata</name>
    <dbReference type="NCBI Taxonomy" id="2761393"/>
    <lineage>
        <taxon>Eukaryota</taxon>
        <taxon>Fungi</taxon>
        <taxon>Fungi incertae sedis</taxon>
        <taxon>Zoopagomycota</taxon>
        <taxon>Kickxellomycotina</taxon>
        <taxon>Dimargaritomycetes</taxon>
        <taxon>Dimargaritales</taxon>
        <taxon>Dimargaritaceae</taxon>
        <taxon>Dimargaris</taxon>
    </lineage>
</organism>
<evidence type="ECO:0000256" key="6">
    <source>
        <dbReference type="ARBA" id="ARBA00051988"/>
    </source>
</evidence>
<evidence type="ECO:0000313" key="13">
    <source>
        <dbReference type="EMBL" id="KAJ1982993.1"/>
    </source>
</evidence>
<evidence type="ECO:0000256" key="3">
    <source>
        <dbReference type="ARBA" id="ARBA00022679"/>
    </source>
</evidence>
<dbReference type="InterPro" id="IPR016030">
    <property type="entry name" value="CblAdoTrfase-like"/>
</dbReference>
<keyword evidence="4 10" id="KW-0547">Nucleotide-binding</keyword>
<keyword evidence="5 10" id="KW-0067">ATP-binding</keyword>
<dbReference type="EMBL" id="JANBQB010000075">
    <property type="protein sequence ID" value="KAJ1982993.1"/>
    <property type="molecule type" value="Genomic_DNA"/>
</dbReference>
<comment type="caution">
    <text evidence="13">The sequence shown here is derived from an EMBL/GenBank/DDBJ whole genome shotgun (WGS) entry which is preliminary data.</text>
</comment>
<keyword evidence="3 10" id="KW-0808">Transferase</keyword>
<dbReference type="Gene3D" id="1.20.1200.10">
    <property type="entry name" value="Cobalamin adenosyltransferase-like"/>
    <property type="match status" value="1"/>
</dbReference>
<dbReference type="NCBIfam" id="TIGR00636">
    <property type="entry name" value="PduO_Nterm"/>
    <property type="match status" value="1"/>
</dbReference>
<comment type="subunit">
    <text evidence="2">Homotrimer.</text>
</comment>
<keyword evidence="14" id="KW-1185">Reference proteome</keyword>
<evidence type="ECO:0000256" key="8">
    <source>
        <dbReference type="ARBA" id="ARBA00071654"/>
    </source>
</evidence>
<evidence type="ECO:0000256" key="9">
    <source>
        <dbReference type="ARBA" id="ARBA00075216"/>
    </source>
</evidence>
<evidence type="ECO:0000256" key="2">
    <source>
        <dbReference type="ARBA" id="ARBA00011233"/>
    </source>
</evidence>
<dbReference type="PANTHER" id="PTHR12213">
    <property type="entry name" value="CORRINOID ADENOSYLTRANSFERASE"/>
    <property type="match status" value="1"/>
</dbReference>
<gene>
    <name evidence="13" type="ORF">H4R34_001535</name>
</gene>
<evidence type="ECO:0000313" key="14">
    <source>
        <dbReference type="Proteomes" id="UP001151582"/>
    </source>
</evidence>
<proteinExistence type="inferred from homology"/>
<dbReference type="OrthoDB" id="549173at2759"/>
<dbReference type="PANTHER" id="PTHR12213:SF0">
    <property type="entry name" value="CORRINOID ADENOSYLTRANSFERASE MMAB"/>
    <property type="match status" value="1"/>
</dbReference>
<dbReference type="GO" id="GO:0008817">
    <property type="term" value="F:corrinoid adenosyltransferase activity"/>
    <property type="evidence" value="ECO:0007669"/>
    <property type="project" value="TreeGrafter"/>
</dbReference>
<dbReference type="FunFam" id="1.20.1200.10:FF:000001">
    <property type="entry name" value="Cob(I)yrinic acid a,c-diamide adenosyltransferase"/>
    <property type="match status" value="1"/>
</dbReference>